<protein>
    <submittedName>
        <fullName evidence="2">Uncharacterized protein</fullName>
    </submittedName>
</protein>
<keyword evidence="3" id="KW-1185">Reference proteome</keyword>
<keyword evidence="1" id="KW-0472">Membrane</keyword>
<proteinExistence type="predicted"/>
<dbReference type="RefSeq" id="WP_149433357.1">
    <property type="nucleotide sequence ID" value="NZ_VLNY01000035.1"/>
</dbReference>
<dbReference type="Proteomes" id="UP000322244">
    <property type="component" value="Unassembled WGS sequence"/>
</dbReference>
<keyword evidence="1" id="KW-0812">Transmembrane</keyword>
<evidence type="ECO:0000313" key="2">
    <source>
        <dbReference type="EMBL" id="KAA0015738.1"/>
    </source>
</evidence>
<dbReference type="EMBL" id="VLNY01000035">
    <property type="protein sequence ID" value="KAA0015738.1"/>
    <property type="molecule type" value="Genomic_DNA"/>
</dbReference>
<dbReference type="AlphaFoldDB" id="A0A5A7S3F2"/>
<comment type="caution">
    <text evidence="2">The sequence shown here is derived from an EMBL/GenBank/DDBJ whole genome shotgun (WGS) entry which is preliminary data.</text>
</comment>
<keyword evidence="1" id="KW-1133">Transmembrane helix</keyword>
<feature type="transmembrane region" description="Helical" evidence="1">
    <location>
        <begin position="31"/>
        <end position="49"/>
    </location>
</feature>
<reference evidence="2 3" key="1">
    <citation type="submission" date="2019-07" db="EMBL/GenBank/DDBJ databases">
        <title>Rhodococcus cavernicolus sp. nov., isolated from a cave.</title>
        <authorList>
            <person name="Lee S.D."/>
        </authorList>
    </citation>
    <scope>NUCLEOTIDE SEQUENCE [LARGE SCALE GENOMIC DNA]</scope>
    <source>
        <strain evidence="2 3">C1-24</strain>
    </source>
</reference>
<gene>
    <name evidence="2" type="ORF">FOY51_26980</name>
</gene>
<evidence type="ECO:0000313" key="3">
    <source>
        <dbReference type="Proteomes" id="UP000322244"/>
    </source>
</evidence>
<sequence>MSLFKLAGIGLAVVLIIGVVPHIAAGMLGDLEVLAVFAMAAGIWGWFAARRWMNIIGALDRGCQLGYVLNVKPHGQETEVRVDVMASRQLTTFRVWGHFSARRWIAFEGREVYATARRHDRFWARVMPDAFTPA</sequence>
<accession>A0A5A7S3F2</accession>
<name>A0A5A7S3F2_9NOCA</name>
<organism evidence="2 3">
    <name type="scientific">Antrihabitans cavernicola</name>
    <dbReference type="NCBI Taxonomy" id="2495913"/>
    <lineage>
        <taxon>Bacteria</taxon>
        <taxon>Bacillati</taxon>
        <taxon>Actinomycetota</taxon>
        <taxon>Actinomycetes</taxon>
        <taxon>Mycobacteriales</taxon>
        <taxon>Nocardiaceae</taxon>
        <taxon>Antrihabitans</taxon>
    </lineage>
</organism>
<evidence type="ECO:0000256" key="1">
    <source>
        <dbReference type="SAM" id="Phobius"/>
    </source>
</evidence>